<feature type="domain" description="RST" evidence="3">
    <location>
        <begin position="1"/>
        <end position="66"/>
    </location>
</feature>
<evidence type="ECO:0000313" key="4">
    <source>
        <dbReference type="EMBL" id="CAF1710023.1"/>
    </source>
</evidence>
<dbReference type="InterPro" id="IPR044964">
    <property type="entry name" value="RCD1/SRO1-5"/>
</dbReference>
<sequence>MPYSLIFKEISSKISQKYMYLITAYYQQLREMKISREGFSKKLRMIVGDNHLLKTTITAPQRLTHTAMKMEPKKCVDFFLLSDFIIRLRQKELVSV</sequence>
<dbReference type="Pfam" id="PF12174">
    <property type="entry name" value="RST"/>
    <property type="match status" value="1"/>
</dbReference>
<evidence type="ECO:0000259" key="3">
    <source>
        <dbReference type="PROSITE" id="PS51879"/>
    </source>
</evidence>
<reference evidence="4" key="1">
    <citation type="submission" date="2021-01" db="EMBL/GenBank/DDBJ databases">
        <authorList>
            <consortium name="Genoscope - CEA"/>
            <person name="William W."/>
        </authorList>
    </citation>
    <scope>NUCLEOTIDE SEQUENCE</scope>
</reference>
<dbReference type="AlphaFoldDB" id="A0A816INK5"/>
<proteinExistence type="predicted"/>
<dbReference type="PROSITE" id="PS51879">
    <property type="entry name" value="RST"/>
    <property type="match status" value="1"/>
</dbReference>
<gene>
    <name evidence="4" type="ORF">DARMORV10_C03P77990.1</name>
</gene>
<comment type="subcellular location">
    <subcellularLocation>
        <location evidence="1">Nucleus</location>
    </subcellularLocation>
</comment>
<evidence type="ECO:0000256" key="2">
    <source>
        <dbReference type="ARBA" id="ARBA00023242"/>
    </source>
</evidence>
<name>A0A816INK5_BRANA</name>
<dbReference type="GO" id="GO:0005634">
    <property type="term" value="C:nucleus"/>
    <property type="evidence" value="ECO:0007669"/>
    <property type="project" value="UniProtKB-SubCell"/>
</dbReference>
<dbReference type="EMBL" id="HG994367">
    <property type="protein sequence ID" value="CAF1710023.1"/>
    <property type="molecule type" value="Genomic_DNA"/>
</dbReference>
<dbReference type="Proteomes" id="UP001295469">
    <property type="component" value="Chromosome C03"/>
</dbReference>
<evidence type="ECO:0000256" key="1">
    <source>
        <dbReference type="ARBA" id="ARBA00004123"/>
    </source>
</evidence>
<dbReference type="PANTHER" id="PTHR32263">
    <property type="entry name" value="INACTIVE POLY [ADP-RIBOSE] POLYMERASE SRO4-RELATED"/>
    <property type="match status" value="1"/>
</dbReference>
<organism evidence="4">
    <name type="scientific">Brassica napus</name>
    <name type="common">Rape</name>
    <dbReference type="NCBI Taxonomy" id="3708"/>
    <lineage>
        <taxon>Eukaryota</taxon>
        <taxon>Viridiplantae</taxon>
        <taxon>Streptophyta</taxon>
        <taxon>Embryophyta</taxon>
        <taxon>Tracheophyta</taxon>
        <taxon>Spermatophyta</taxon>
        <taxon>Magnoliopsida</taxon>
        <taxon>eudicotyledons</taxon>
        <taxon>Gunneridae</taxon>
        <taxon>Pentapetalae</taxon>
        <taxon>rosids</taxon>
        <taxon>malvids</taxon>
        <taxon>Brassicales</taxon>
        <taxon>Brassicaceae</taxon>
        <taxon>Brassiceae</taxon>
        <taxon>Brassica</taxon>
    </lineage>
</organism>
<protein>
    <submittedName>
        <fullName evidence="4">(rape) hypothetical protein</fullName>
    </submittedName>
</protein>
<dbReference type="PANTHER" id="PTHR32263:SF5">
    <property type="entry name" value="INACTIVE POLY [ADP-RIBOSE] POLYMERASE SRO1-RELATED"/>
    <property type="match status" value="1"/>
</dbReference>
<keyword evidence="2" id="KW-0539">Nucleus</keyword>
<dbReference type="InterPro" id="IPR022003">
    <property type="entry name" value="RST"/>
</dbReference>
<accession>A0A816INK5</accession>